<feature type="signal peptide" evidence="4">
    <location>
        <begin position="1"/>
        <end position="17"/>
    </location>
</feature>
<organism evidence="5 6">
    <name type="scientific">Paramecium sonneborni</name>
    <dbReference type="NCBI Taxonomy" id="65129"/>
    <lineage>
        <taxon>Eukaryota</taxon>
        <taxon>Sar</taxon>
        <taxon>Alveolata</taxon>
        <taxon>Ciliophora</taxon>
        <taxon>Intramacronucleata</taxon>
        <taxon>Oligohymenophorea</taxon>
        <taxon>Peniculida</taxon>
        <taxon>Parameciidae</taxon>
        <taxon>Paramecium</taxon>
    </lineage>
</organism>
<proteinExistence type="predicted"/>
<evidence type="ECO:0000256" key="2">
    <source>
        <dbReference type="ARBA" id="ARBA00022737"/>
    </source>
</evidence>
<evidence type="ECO:0000256" key="3">
    <source>
        <dbReference type="ARBA" id="ARBA00023157"/>
    </source>
</evidence>
<dbReference type="InterPro" id="IPR011936">
    <property type="entry name" value="Myxo_disulph_rpt"/>
</dbReference>
<evidence type="ECO:0000313" key="5">
    <source>
        <dbReference type="EMBL" id="CAD8082938.1"/>
    </source>
</evidence>
<dbReference type="EMBL" id="CAJJDN010000044">
    <property type="protein sequence ID" value="CAD8082938.1"/>
    <property type="molecule type" value="Genomic_DNA"/>
</dbReference>
<reference evidence="5" key="1">
    <citation type="submission" date="2021-01" db="EMBL/GenBank/DDBJ databases">
        <authorList>
            <consortium name="Genoscope - CEA"/>
            <person name="William W."/>
        </authorList>
    </citation>
    <scope>NUCLEOTIDE SEQUENCE</scope>
</reference>
<name>A0A8S1MR36_9CILI</name>
<dbReference type="Proteomes" id="UP000692954">
    <property type="component" value="Unassembled WGS sequence"/>
</dbReference>
<dbReference type="CDD" id="cd00064">
    <property type="entry name" value="FU"/>
    <property type="match status" value="1"/>
</dbReference>
<sequence length="1040" mass="120054">MIINCQFMAIYLLVTFAKEVLLTEDFNSLSFNSLGWKCLPSDSNSLIYNCQYGMSLVQLSKECNKIGKTFINIPPHYMIQLYVDFIAYRTIDLNENAIISADNTIIYTYYKLQAGYLHYGNQCDSSVQRFCMSTSISEFSHANTQLTIEFSTNLDEIFSNEGYPFRNLQIYYKPCHYTCKTCSNEAYNSCLSCFTQNSVPSSSQCQTCKIQQNLRFLLQTQGCLQECPDGYNYDQELICYRNTKLINLKILNQIQPMISQEFVLNTNLNIAVRSPLTCSVTEQYLQYYQDEALQTTLNLQSSSVAIRLRATIILIGSWIVNNQLQIKINGQLIDSINFNNFLITTQNSIILYQDQTYQVCLANNVFKIRIEINHVIQQSNLNLSFNGYNLVDQSLSWSIIDVNVEQEICSQNCNICLDRQNCKICASTFVLHKGQCFESCPYFSKMIDNLCIDLDEELIDLQNSKIKYLVKEFYDVSTTQERILELFNFVSGSVNNFGKGDRIYFSYVPDKKVFGGALVWIDAIFKLQQEIPKYCYQVRIKFQVILGDNFDPGNFEYQINNQNNVILTKSSQNVIQQKQIWGDVLQDSVLQVDDIINGDEIADKQLIILLKCNNPSKLINESFCAIQDLFITAEFYCTKEYKLDLYKYENDLYPCISICGDGYVVDEEQCDDGNLYPFDGCFNCRYQCEEFCQNCVQGICLFNLEQGDELQIFQENLQMINQIVYQKENIIRIDYQECQLECQICNDGNCYLCMDGYIIDIITYRCYLLIIGCNYVQSYSIQIKNYVKSSICISDLSYQQQSMYYSNSNKECINCLIFEYQSCNNECSFCYQGQCFKCQNGYTLDNNNDCLSICGDGLLNKDYVNNEVIEQCDNPLIDGCENCIILSGYKCIQVDHSICWTCDEKCLKCTNQNNDLFCNQCIDGYYAVTSFCYKCNDNCITCKDNQELCTSCYRDDCQKCEDIPGLYTDLDIKKCMPLCGDGIRIQFYEQCDDGNVIDGDGCDSNCNSEFQEETYSFVIERLNGQTSNDLNIIQLQFHYY</sequence>
<keyword evidence="1 4" id="KW-0732">Signal</keyword>
<evidence type="ECO:0000256" key="1">
    <source>
        <dbReference type="ARBA" id="ARBA00022729"/>
    </source>
</evidence>
<comment type="caution">
    <text evidence="5">The sequence shown here is derived from an EMBL/GenBank/DDBJ whole genome shotgun (WGS) entry which is preliminary data.</text>
</comment>
<evidence type="ECO:0000313" key="6">
    <source>
        <dbReference type="Proteomes" id="UP000692954"/>
    </source>
</evidence>
<dbReference type="AlphaFoldDB" id="A0A8S1MR36"/>
<protein>
    <recommendedName>
        <fullName evidence="7">Insulin-like growth factor binding protein, N-terminal</fullName>
    </recommendedName>
</protein>
<evidence type="ECO:0000256" key="4">
    <source>
        <dbReference type="SAM" id="SignalP"/>
    </source>
</evidence>
<dbReference type="OrthoDB" id="298697at2759"/>
<dbReference type="NCBIfam" id="TIGR02232">
    <property type="entry name" value="myxo_disulf_rpt"/>
    <property type="match status" value="2"/>
</dbReference>
<dbReference type="InterPro" id="IPR006212">
    <property type="entry name" value="Furin_repeat"/>
</dbReference>
<keyword evidence="6" id="KW-1185">Reference proteome</keyword>
<keyword evidence="3" id="KW-1015">Disulfide bond</keyword>
<dbReference type="Pfam" id="PF13948">
    <property type="entry name" value="DUF4215"/>
    <property type="match status" value="3"/>
</dbReference>
<feature type="chain" id="PRO_5035850333" description="Insulin-like growth factor binding protein, N-terminal" evidence="4">
    <location>
        <begin position="18"/>
        <end position="1040"/>
    </location>
</feature>
<accession>A0A8S1MR36</accession>
<gene>
    <name evidence="5" type="ORF">PSON_ATCC_30995.1.T0440142</name>
</gene>
<evidence type="ECO:0008006" key="7">
    <source>
        <dbReference type="Google" id="ProtNLM"/>
    </source>
</evidence>
<dbReference type="PANTHER" id="PTHR39767:SF2">
    <property type="entry name" value="CHROMOSOME UNDETERMINED SCAFFOLD_1, WHOLE GENOME SHOTGUN SEQUENCE"/>
    <property type="match status" value="1"/>
</dbReference>
<dbReference type="SMART" id="SM00261">
    <property type="entry name" value="FU"/>
    <property type="match status" value="4"/>
</dbReference>
<dbReference type="PANTHER" id="PTHR39767">
    <property type="entry name" value="CALCIUM/CALMODULIN-BINDING MEMBRANE PROTEIN PCM4-RELATED"/>
    <property type="match status" value="1"/>
</dbReference>
<keyword evidence="2" id="KW-0677">Repeat</keyword>